<name>A0A8T2A9C0_9BRAS</name>
<dbReference type="Proteomes" id="UP000694240">
    <property type="component" value="Chromosome 9"/>
</dbReference>
<feature type="non-terminal residue" evidence="1">
    <location>
        <position position="1"/>
    </location>
</feature>
<organism evidence="1 2">
    <name type="scientific">Arabidopsis thaliana x Arabidopsis arenosa</name>
    <dbReference type="NCBI Taxonomy" id="1240361"/>
    <lineage>
        <taxon>Eukaryota</taxon>
        <taxon>Viridiplantae</taxon>
        <taxon>Streptophyta</taxon>
        <taxon>Embryophyta</taxon>
        <taxon>Tracheophyta</taxon>
        <taxon>Spermatophyta</taxon>
        <taxon>Magnoliopsida</taxon>
        <taxon>eudicotyledons</taxon>
        <taxon>Gunneridae</taxon>
        <taxon>Pentapetalae</taxon>
        <taxon>rosids</taxon>
        <taxon>malvids</taxon>
        <taxon>Brassicales</taxon>
        <taxon>Brassicaceae</taxon>
        <taxon>Camelineae</taxon>
        <taxon>Arabidopsis</taxon>
    </lineage>
</organism>
<dbReference type="EMBL" id="JAEFBK010000009">
    <property type="protein sequence ID" value="KAG7568301.1"/>
    <property type="molecule type" value="Genomic_DNA"/>
</dbReference>
<sequence>MWLPRSVLYENENLDDAASAINGYSFPLPLYIDSLDSIQIFRISGFLAVFIKTL</sequence>
<comment type="caution">
    <text evidence="1">The sequence shown here is derived from an EMBL/GenBank/DDBJ whole genome shotgun (WGS) entry which is preliminary data.</text>
</comment>
<reference evidence="1 2" key="1">
    <citation type="submission" date="2020-12" db="EMBL/GenBank/DDBJ databases">
        <title>Concerted genomic and epigenomic changes stabilize Arabidopsis allopolyploids.</title>
        <authorList>
            <person name="Chen Z."/>
        </authorList>
    </citation>
    <scope>NUCLEOTIDE SEQUENCE [LARGE SCALE GENOMIC DNA]</scope>
    <source>
        <strain evidence="1">Allo738</strain>
        <tissue evidence="1">Leaf</tissue>
    </source>
</reference>
<keyword evidence="2" id="KW-1185">Reference proteome</keyword>
<protein>
    <submittedName>
        <fullName evidence="1">Uncharacterized protein</fullName>
    </submittedName>
</protein>
<proteinExistence type="predicted"/>
<evidence type="ECO:0000313" key="1">
    <source>
        <dbReference type="EMBL" id="KAG7568301.1"/>
    </source>
</evidence>
<gene>
    <name evidence="1" type="ORF">ISN45_Aa04g011320</name>
</gene>
<dbReference type="AlphaFoldDB" id="A0A8T2A9C0"/>
<accession>A0A8T2A9C0</accession>
<evidence type="ECO:0000313" key="2">
    <source>
        <dbReference type="Proteomes" id="UP000694240"/>
    </source>
</evidence>